<keyword evidence="2" id="KW-1185">Reference proteome</keyword>
<reference evidence="1" key="1">
    <citation type="submission" date="2022-04" db="EMBL/GenBank/DDBJ databases">
        <title>Carnegiea gigantea Genome sequencing and assembly v2.</title>
        <authorList>
            <person name="Copetti D."/>
            <person name="Sanderson M.J."/>
            <person name="Burquez A."/>
            <person name="Wojciechowski M.F."/>
        </authorList>
    </citation>
    <scope>NUCLEOTIDE SEQUENCE</scope>
    <source>
        <strain evidence="1">SGP5-SGP5p</strain>
        <tissue evidence="1">Aerial part</tissue>
    </source>
</reference>
<protein>
    <submittedName>
        <fullName evidence="1">Uncharacterized protein</fullName>
    </submittedName>
</protein>
<dbReference type="PANTHER" id="PTHR36607">
    <property type="entry name" value="1,2-DIHYDROXY-3-KETO-5-METHYLTHIOPENTENE DIOXYGENASE 4"/>
    <property type="match status" value="1"/>
</dbReference>
<evidence type="ECO:0000313" key="1">
    <source>
        <dbReference type="EMBL" id="KAJ8423648.1"/>
    </source>
</evidence>
<sequence length="152" mass="17511">MERGQTYGLSSAILTSIYRGLGQICCSTHMRRKGGHIPWHSLCAWVAKYFRTYDFDDNVSSNLRMPKFNALTLIDNGQLSRADFAYFANIHLSYACCNCKDSFVMEHYCPHRFSRQFGFHQDVPADIDFSILPCSKIMLRFHQACVRYGTNS</sequence>
<accession>A0A9Q1JLI5</accession>
<dbReference type="OrthoDB" id="694455at2759"/>
<organism evidence="1 2">
    <name type="scientific">Carnegiea gigantea</name>
    <dbReference type="NCBI Taxonomy" id="171969"/>
    <lineage>
        <taxon>Eukaryota</taxon>
        <taxon>Viridiplantae</taxon>
        <taxon>Streptophyta</taxon>
        <taxon>Embryophyta</taxon>
        <taxon>Tracheophyta</taxon>
        <taxon>Spermatophyta</taxon>
        <taxon>Magnoliopsida</taxon>
        <taxon>eudicotyledons</taxon>
        <taxon>Gunneridae</taxon>
        <taxon>Pentapetalae</taxon>
        <taxon>Caryophyllales</taxon>
        <taxon>Cactineae</taxon>
        <taxon>Cactaceae</taxon>
        <taxon>Cactoideae</taxon>
        <taxon>Echinocereeae</taxon>
        <taxon>Carnegiea</taxon>
    </lineage>
</organism>
<comment type="caution">
    <text evidence="1">The sequence shown here is derived from an EMBL/GenBank/DDBJ whole genome shotgun (WGS) entry which is preliminary data.</text>
</comment>
<name>A0A9Q1JLI5_9CARY</name>
<dbReference type="EMBL" id="JAKOGI010001910">
    <property type="protein sequence ID" value="KAJ8423648.1"/>
    <property type="molecule type" value="Genomic_DNA"/>
</dbReference>
<proteinExistence type="predicted"/>
<dbReference type="Proteomes" id="UP001153076">
    <property type="component" value="Unassembled WGS sequence"/>
</dbReference>
<evidence type="ECO:0000313" key="2">
    <source>
        <dbReference type="Proteomes" id="UP001153076"/>
    </source>
</evidence>
<gene>
    <name evidence="1" type="ORF">Cgig2_010635</name>
</gene>
<dbReference type="PANTHER" id="PTHR36607:SF20">
    <property type="entry name" value="AMINOTRANSFERASE-LIKE PLANT MOBILE DOMAIN-CONTAINING PROTEIN"/>
    <property type="match status" value="1"/>
</dbReference>
<dbReference type="AlphaFoldDB" id="A0A9Q1JLI5"/>